<dbReference type="AlphaFoldDB" id="A0AA42DMU5"/>
<comment type="caution">
    <text evidence="2">The sequence shown here is derived from an EMBL/GenBank/DDBJ whole genome shotgun (WGS) entry which is preliminary data.</text>
</comment>
<keyword evidence="2" id="KW-0378">Hydrolase</keyword>
<organism evidence="2 3">
    <name type="scientific">Holtiella tumoricola</name>
    <dbReference type="NCBI Taxonomy" id="3018743"/>
    <lineage>
        <taxon>Bacteria</taxon>
        <taxon>Bacillati</taxon>
        <taxon>Bacillota</taxon>
        <taxon>Clostridia</taxon>
        <taxon>Lachnospirales</taxon>
        <taxon>Cellulosilyticaceae</taxon>
        <taxon>Holtiella</taxon>
    </lineage>
</organism>
<dbReference type="PANTHER" id="PTHR30383">
    <property type="entry name" value="THIOESTERASE 1/PROTEASE 1/LYSOPHOSPHOLIPASE L1"/>
    <property type="match status" value="1"/>
</dbReference>
<evidence type="ECO:0000313" key="2">
    <source>
        <dbReference type="EMBL" id="MDA3731711.1"/>
    </source>
</evidence>
<accession>A0AA42DMU5</accession>
<dbReference type="Gene3D" id="3.40.50.1820">
    <property type="entry name" value="alpha/beta hydrolase"/>
    <property type="match status" value="1"/>
</dbReference>
<gene>
    <name evidence="2" type="ORF">PBV87_09500</name>
</gene>
<sequence length="545" mass="62010">MKPIDLQHYKKILFLGDSITYLAHYVNYMDTYLTTHFNESKPMLINLGLSSETASGLSEDHHPFLRPCIFQRLEPTLEKIQPDLVIACYGMNDGIYHPPSDERLDAYQKGMRQLAKIVEQKGCDLVCLTPPPFDAQMIDPTCLQDAYGDDYGFMKPYEGYDQVLQDYGKWLMSEPLGLGTIDIYSDVAAYIDAKRLEDPHYVSGDGIHVCSMGHFLFTKALLKQLFNISLQRVPEYVEYPEQNVLYKLIEYKNHLISDTLLEDIGHGNEALVLQSVGIENLQSKVEAVQIQINELLLQEQPCEAIETITFKGYKGYQFYSKGRECILIEPKVPTKMRHWVWRAEFFDAFSYADMALLEAGWHLAYCNLSDMYGNPQSVELMHDFYTKVVKDFNLNSQVDLFGFSRGGLYAMHYANVYPETLRSVYLDAPVLDLCSWPGGLGKGIGSSLDWQQALWQYALDEKDAKTYFKSKALEAMNDLVSTQIPIILVAGDADEVVPYEENGEVLVHLCKAQEKDITVIVKPHIGHHPHSLEDPSPIVTFIQSI</sequence>
<evidence type="ECO:0000259" key="1">
    <source>
        <dbReference type="Pfam" id="PF13472"/>
    </source>
</evidence>
<dbReference type="Gene3D" id="3.40.50.1110">
    <property type="entry name" value="SGNH hydrolase"/>
    <property type="match status" value="1"/>
</dbReference>
<dbReference type="InterPro" id="IPR013830">
    <property type="entry name" value="SGNH_hydro"/>
</dbReference>
<dbReference type="GO" id="GO:0004622">
    <property type="term" value="F:phosphatidylcholine lysophospholipase activity"/>
    <property type="evidence" value="ECO:0007669"/>
    <property type="project" value="TreeGrafter"/>
</dbReference>
<dbReference type="Proteomes" id="UP001169242">
    <property type="component" value="Unassembled WGS sequence"/>
</dbReference>
<proteinExistence type="predicted"/>
<feature type="domain" description="SGNH hydrolase-type esterase" evidence="1">
    <location>
        <begin position="14"/>
        <end position="136"/>
    </location>
</feature>
<name>A0AA42DMU5_9FIRM</name>
<dbReference type="PANTHER" id="PTHR30383:SF5">
    <property type="entry name" value="SGNH HYDROLASE-TYPE ESTERASE DOMAIN-CONTAINING PROTEIN"/>
    <property type="match status" value="1"/>
</dbReference>
<dbReference type="Pfam" id="PF00756">
    <property type="entry name" value="Esterase"/>
    <property type="match status" value="1"/>
</dbReference>
<dbReference type="SUPFAM" id="SSF53474">
    <property type="entry name" value="alpha/beta-Hydrolases"/>
    <property type="match status" value="1"/>
</dbReference>
<dbReference type="SUPFAM" id="SSF52266">
    <property type="entry name" value="SGNH hydrolase"/>
    <property type="match status" value="1"/>
</dbReference>
<evidence type="ECO:0000313" key="3">
    <source>
        <dbReference type="Proteomes" id="UP001169242"/>
    </source>
</evidence>
<reference evidence="2" key="1">
    <citation type="journal article" date="2023" name="Int. J. Syst. Evol. Microbiol.">
        <title>&lt;i&gt;Holtiella tumoricola&lt;/i&gt; gen. nov. sp. nov., isolated from a human clinical sample.</title>
        <authorList>
            <person name="Allen-Vercoe E."/>
            <person name="Daigneault M.C."/>
            <person name="Vancuren S.J."/>
            <person name="Cochrane K."/>
            <person name="O'Neal L.L."/>
            <person name="Sankaranarayanan K."/>
            <person name="Lawson P.A."/>
        </authorList>
    </citation>
    <scope>NUCLEOTIDE SEQUENCE</scope>
    <source>
        <strain evidence="2">CC70A</strain>
    </source>
</reference>
<dbReference type="InterPro" id="IPR036514">
    <property type="entry name" value="SGNH_hydro_sf"/>
</dbReference>
<dbReference type="Pfam" id="PF13472">
    <property type="entry name" value="Lipase_GDSL_2"/>
    <property type="match status" value="1"/>
</dbReference>
<dbReference type="EMBL" id="JAQIFT010000040">
    <property type="protein sequence ID" value="MDA3731711.1"/>
    <property type="molecule type" value="Genomic_DNA"/>
</dbReference>
<dbReference type="InterPro" id="IPR051532">
    <property type="entry name" value="Ester_Hydrolysis_Enzymes"/>
</dbReference>
<dbReference type="InterPro" id="IPR029058">
    <property type="entry name" value="AB_hydrolase_fold"/>
</dbReference>
<dbReference type="InterPro" id="IPR000801">
    <property type="entry name" value="Esterase-like"/>
</dbReference>
<keyword evidence="3" id="KW-1185">Reference proteome</keyword>
<dbReference type="RefSeq" id="WP_271012069.1">
    <property type="nucleotide sequence ID" value="NZ_JAQIFT010000040.1"/>
</dbReference>
<protein>
    <submittedName>
        <fullName evidence="2">Alpha/beta hydrolase-fold protein</fullName>
    </submittedName>
</protein>